<name>A0ABC8BTD9_9ACTN</name>
<dbReference type="Proteomes" id="UP000192251">
    <property type="component" value="Chromosome"/>
</dbReference>
<proteinExistence type="predicted"/>
<keyword evidence="2" id="KW-1185">Reference proteome</keyword>
<sequence>MRTARLAASAAICVPVLLVTGCGGGGDGKGDADAVPVPKVGAVQQMLSTEKVSLPIEPYLLSPEQRLQLTKAHDAVQVRCMSRFGFDHPRPVREKDPGMPDRLALWRYGANDIADAELNGYTRGVKRQQGSVEKMPPPSGEALVALTGASDNSKFGPGGQTVNGEKVPDHGCFGEANKALTGSAGRGVDDTEIAVDANIDSVFKAAEAPQVTAVFKKWSACMAEEGYTYATPLESLDDEAWSGNVTASQAEIAVAVADVRCKERHNVVGVWNAVDVAYQKQYIEAKPEAFAEVRNAIASWMDRAADVRTG</sequence>
<evidence type="ECO:0000313" key="2">
    <source>
        <dbReference type="Proteomes" id="UP000192251"/>
    </source>
</evidence>
<dbReference type="PROSITE" id="PS51257">
    <property type="entry name" value="PROKAR_LIPOPROTEIN"/>
    <property type="match status" value="1"/>
</dbReference>
<evidence type="ECO:0008006" key="3">
    <source>
        <dbReference type="Google" id="ProtNLM"/>
    </source>
</evidence>
<reference evidence="1 2" key="1">
    <citation type="submission" date="2017-04" db="EMBL/GenBank/DDBJ databases">
        <title>The complete genome sequence of Streptomyces albolongus YIM 101047, the producer of novel bafilomycins and novel odoriferous sesquiterpenoids.</title>
        <authorList>
            <person name="Yin M."/>
            <person name="Jiang Y."/>
        </authorList>
    </citation>
    <scope>NUCLEOTIDE SEQUENCE [LARGE SCALE GENOMIC DNA]</scope>
    <source>
        <strain evidence="1 2">YIM 101047</strain>
    </source>
</reference>
<evidence type="ECO:0000313" key="1">
    <source>
        <dbReference type="EMBL" id="ARF73644.1"/>
    </source>
</evidence>
<dbReference type="AlphaFoldDB" id="A0ABC8BTD9"/>
<dbReference type="KEGG" id="kab:B7C62_16280"/>
<protein>
    <recommendedName>
        <fullName evidence="3">Lipoprotein</fullName>
    </recommendedName>
</protein>
<dbReference type="RefSeq" id="WP_084747430.1">
    <property type="nucleotide sequence ID" value="NZ_CP020563.1"/>
</dbReference>
<dbReference type="EMBL" id="CP020563">
    <property type="protein sequence ID" value="ARF73644.1"/>
    <property type="molecule type" value="Genomic_DNA"/>
</dbReference>
<accession>A0ABC8BTD9</accession>
<gene>
    <name evidence="1" type="ORF">B7C62_16280</name>
</gene>
<organism evidence="1 2">
    <name type="scientific">Kitasatospora albolonga</name>
    <dbReference type="NCBI Taxonomy" id="68173"/>
    <lineage>
        <taxon>Bacteria</taxon>
        <taxon>Bacillati</taxon>
        <taxon>Actinomycetota</taxon>
        <taxon>Actinomycetes</taxon>
        <taxon>Kitasatosporales</taxon>
        <taxon>Streptomycetaceae</taxon>
        <taxon>Kitasatospora</taxon>
    </lineage>
</organism>